<evidence type="ECO:0000313" key="1">
    <source>
        <dbReference type="EMBL" id="MEX5727903.1"/>
    </source>
</evidence>
<dbReference type="Gene3D" id="1.10.3700.10">
    <property type="entry name" value="AGR C 984p-like"/>
    <property type="match status" value="1"/>
</dbReference>
<dbReference type="Pfam" id="PF06748">
    <property type="entry name" value="DUF1217"/>
    <property type="match status" value="1"/>
</dbReference>
<dbReference type="EMBL" id="JBEHHI010000001">
    <property type="protein sequence ID" value="MEX5727903.1"/>
    <property type="molecule type" value="Genomic_DNA"/>
</dbReference>
<gene>
    <name evidence="1" type="ORF">Ga0609869_001256</name>
</gene>
<dbReference type="SUPFAM" id="SSF158837">
    <property type="entry name" value="AGR C 984p-like"/>
    <property type="match status" value="1"/>
</dbReference>
<protein>
    <recommendedName>
        <fullName evidence="3">DUF1217 domain-containing protein</fullName>
    </recommendedName>
</protein>
<dbReference type="InterPro" id="IPR010626">
    <property type="entry name" value="DUF1217"/>
</dbReference>
<accession>A0ABV3XU87</accession>
<comment type="caution">
    <text evidence="1">The sequence shown here is derived from an EMBL/GenBank/DDBJ whole genome shotgun (WGS) entry which is preliminary data.</text>
</comment>
<sequence>MSFQPILPLGGYAGWAFLTRTLDRQQAVFDKSPAMARDTDYFTAKIGEVDSAGALVADRRLLRVALGAFGLGDDIDSRHFIRTVLEDGSTDTAALANKLSDKRYLKLAEAFGFGPGETRRTGQPGFAERIVAAYRNQRFETAVGEQDTSLRLALNLERELSDLAARGLNDASAWFSVMGSAPLRQVFDTAFGLPDGFAALDLDDQLSGYRAKAEQRFGSAEFAQFAQPERREELVRAYLLQAQVRQVDATLSSARTALTLLGG</sequence>
<evidence type="ECO:0008006" key="3">
    <source>
        <dbReference type="Google" id="ProtNLM"/>
    </source>
</evidence>
<proteinExistence type="predicted"/>
<dbReference type="InterPro" id="IPR023157">
    <property type="entry name" value="AGR-C-984p-like_sf"/>
</dbReference>
<name>A0ABV3XU87_9RHOB</name>
<reference evidence="1 2" key="1">
    <citation type="submission" date="2024-06" db="EMBL/GenBank/DDBJ databases">
        <title>Genome of Rhodovulum iodosum, a marine photoferrotroph.</title>
        <authorList>
            <person name="Bianchini G."/>
            <person name="Nikeleit V."/>
            <person name="Kappler A."/>
            <person name="Bryce C."/>
            <person name="Sanchez-Baracaldo P."/>
        </authorList>
    </citation>
    <scope>NUCLEOTIDE SEQUENCE [LARGE SCALE GENOMIC DNA]</scope>
    <source>
        <strain evidence="1 2">UT/N1</strain>
    </source>
</reference>
<keyword evidence="2" id="KW-1185">Reference proteome</keyword>
<evidence type="ECO:0000313" key="2">
    <source>
        <dbReference type="Proteomes" id="UP001560019"/>
    </source>
</evidence>
<dbReference type="RefSeq" id="WP_125403031.1">
    <property type="nucleotide sequence ID" value="NZ_JBEHHI010000001.1"/>
</dbReference>
<organism evidence="1 2">
    <name type="scientific">Rhodovulum iodosum</name>
    <dbReference type="NCBI Taxonomy" id="68291"/>
    <lineage>
        <taxon>Bacteria</taxon>
        <taxon>Pseudomonadati</taxon>
        <taxon>Pseudomonadota</taxon>
        <taxon>Alphaproteobacteria</taxon>
        <taxon>Rhodobacterales</taxon>
        <taxon>Paracoccaceae</taxon>
        <taxon>Rhodovulum</taxon>
    </lineage>
</organism>
<dbReference type="Proteomes" id="UP001560019">
    <property type="component" value="Unassembled WGS sequence"/>
</dbReference>